<dbReference type="InterPro" id="IPR051374">
    <property type="entry name" value="Ataxin-10/CTR86_families"/>
</dbReference>
<evidence type="ECO:0000259" key="8">
    <source>
        <dbReference type="Pfam" id="PF09759"/>
    </source>
</evidence>
<keyword evidence="2" id="KW-0132">Cell division</keyword>
<comment type="caution">
    <text evidence="9">The sequence shown here is derived from an EMBL/GenBank/DDBJ whole genome shotgun (WGS) entry which is preliminary data.</text>
</comment>
<dbReference type="InterPro" id="IPR016024">
    <property type="entry name" value="ARM-type_fold"/>
</dbReference>
<dbReference type="PANTHER" id="PTHR13255">
    <property type="entry name" value="ATAXIN-10"/>
    <property type="match status" value="1"/>
</dbReference>
<gene>
    <name evidence="9" type="ORF">IEO21_06205</name>
</gene>
<feature type="compositionally biased region" description="Low complexity" evidence="7">
    <location>
        <begin position="461"/>
        <end position="475"/>
    </location>
</feature>
<keyword evidence="3" id="KW-0131">Cell cycle</keyword>
<reference evidence="9" key="1">
    <citation type="submission" date="2020-11" db="EMBL/GenBank/DDBJ databases">
        <authorList>
            <person name="Koelle M."/>
            <person name="Horta M.A.C."/>
            <person name="Nowrousian M."/>
            <person name="Ohm R.A."/>
            <person name="Benz P."/>
            <person name="Pilgard A."/>
        </authorList>
    </citation>
    <scope>NUCLEOTIDE SEQUENCE</scope>
    <source>
        <strain evidence="9">FPRL280</strain>
    </source>
</reference>
<evidence type="ECO:0000256" key="3">
    <source>
        <dbReference type="ARBA" id="ARBA00023306"/>
    </source>
</evidence>
<feature type="region of interest" description="Disordered" evidence="7">
    <location>
        <begin position="402"/>
        <end position="423"/>
    </location>
</feature>
<dbReference type="PANTHER" id="PTHR13255:SF0">
    <property type="entry name" value="ATAXIN-10"/>
    <property type="match status" value="1"/>
</dbReference>
<dbReference type="GO" id="GO:0005829">
    <property type="term" value="C:cytosol"/>
    <property type="evidence" value="ECO:0007669"/>
    <property type="project" value="TreeGrafter"/>
</dbReference>
<dbReference type="Gene3D" id="1.25.10.10">
    <property type="entry name" value="Leucine-rich Repeat Variant"/>
    <property type="match status" value="1"/>
</dbReference>
<name>A0A8H7P0H8_9APHY</name>
<evidence type="ECO:0000256" key="7">
    <source>
        <dbReference type="SAM" id="MobiDB-lite"/>
    </source>
</evidence>
<dbReference type="EMBL" id="JADOXO010000132">
    <property type="protein sequence ID" value="KAF9812443.1"/>
    <property type="molecule type" value="Genomic_DNA"/>
</dbReference>
<evidence type="ECO:0000256" key="4">
    <source>
        <dbReference type="ARBA" id="ARBA00044746"/>
    </source>
</evidence>
<dbReference type="InterPro" id="IPR019156">
    <property type="entry name" value="Ataxin-10_domain"/>
</dbReference>
<feature type="compositionally biased region" description="Polar residues" evidence="7">
    <location>
        <begin position="404"/>
        <end position="423"/>
    </location>
</feature>
<evidence type="ECO:0000256" key="1">
    <source>
        <dbReference type="ARBA" id="ARBA00008384"/>
    </source>
</evidence>
<dbReference type="AlphaFoldDB" id="A0A8H7P0H8"/>
<evidence type="ECO:0000256" key="6">
    <source>
        <dbReference type="ARBA" id="ARBA00044805"/>
    </source>
</evidence>
<proteinExistence type="inferred from homology"/>
<organism evidence="9 10">
    <name type="scientific">Rhodonia placenta</name>
    <dbReference type="NCBI Taxonomy" id="104341"/>
    <lineage>
        <taxon>Eukaryota</taxon>
        <taxon>Fungi</taxon>
        <taxon>Dikarya</taxon>
        <taxon>Basidiomycota</taxon>
        <taxon>Agaricomycotina</taxon>
        <taxon>Agaricomycetes</taxon>
        <taxon>Polyporales</taxon>
        <taxon>Adustoporiaceae</taxon>
        <taxon>Rhodonia</taxon>
    </lineage>
</organism>
<dbReference type="InterPro" id="IPR011989">
    <property type="entry name" value="ARM-like"/>
</dbReference>
<evidence type="ECO:0000313" key="10">
    <source>
        <dbReference type="Proteomes" id="UP000639403"/>
    </source>
</evidence>
<accession>A0A8H7P0H8</accession>
<feature type="domain" description="Ataxin-10" evidence="8">
    <location>
        <begin position="484"/>
        <end position="560"/>
    </location>
</feature>
<reference evidence="9" key="2">
    <citation type="journal article" name="Front. Microbiol.">
        <title>Degradative Capacity of Two Strains of Rhodonia placenta: From Phenotype to Genotype.</title>
        <authorList>
            <person name="Kolle M."/>
            <person name="Horta M.A.C."/>
            <person name="Nowrousian M."/>
            <person name="Ohm R.A."/>
            <person name="Benz J.P."/>
            <person name="Pilgard A."/>
        </authorList>
    </citation>
    <scope>NUCLEOTIDE SEQUENCE</scope>
    <source>
        <strain evidence="9">FPRL280</strain>
    </source>
</reference>
<dbReference type="Pfam" id="PF09759">
    <property type="entry name" value="Atx10homo_assoc"/>
    <property type="match status" value="1"/>
</dbReference>
<evidence type="ECO:0000313" key="9">
    <source>
        <dbReference type="EMBL" id="KAF9812443.1"/>
    </source>
</evidence>
<dbReference type="GO" id="GO:0051301">
    <property type="term" value="P:cell division"/>
    <property type="evidence" value="ECO:0007669"/>
    <property type="project" value="UniProtKB-KW"/>
</dbReference>
<dbReference type="Proteomes" id="UP000639403">
    <property type="component" value="Unassembled WGS sequence"/>
</dbReference>
<comment type="function">
    <text evidence="4">May play a role in the regulation of cytokinesis.</text>
</comment>
<feature type="region of interest" description="Disordered" evidence="7">
    <location>
        <begin position="333"/>
        <end position="364"/>
    </location>
</feature>
<evidence type="ECO:0000256" key="2">
    <source>
        <dbReference type="ARBA" id="ARBA00022618"/>
    </source>
</evidence>
<dbReference type="SUPFAM" id="SSF48371">
    <property type="entry name" value="ARM repeat"/>
    <property type="match status" value="1"/>
</dbReference>
<comment type="similarity">
    <text evidence="1">Belongs to the ataxin-10 family.</text>
</comment>
<evidence type="ECO:0000256" key="5">
    <source>
        <dbReference type="ARBA" id="ARBA00044801"/>
    </source>
</evidence>
<feature type="region of interest" description="Disordered" evidence="7">
    <location>
        <begin position="455"/>
        <end position="480"/>
    </location>
</feature>
<sequence length="567" mass="62234">MAGSQDEDSRIAEGIYDPSVRTLYEALRVFDPDVVQSILDLVANLDSLSLRLAREKEYRHDIGNVNPSLWGIVRRLWAAITLAHEERDLENAPNLFDLCQSLAKFTRNLVAAEPANQKRTFENEPYMRALVYQYTSYTAMQDVNSFAATRMLVQALSNLVTANDPLAQELWQAYLNLPEEQLILLRLFGSPDDRTIVSTLVLILNCIHGKPERMRLLLSSPRGPRVCIGMLDRLNALVDADESSDLGKAFEVGYQIFAELTSEGLLPELYGNLAIDEEVITPHQTTLLKILDSYLQTSPSDQQAHISGTLVQMLISIFFTLSTYAQEAIQRSLGPGSADNHESPIETVTTPPSDGRNRNDVSDPSVAPAALQEFDLLLPKVCEALVLVAQCLTTVILRVEESSKGSSSNEPGTSAKQSVNAAASPSGEGLVESLVKTLRLLDVFVPRITFGKVVERPAPPGSTAQPGSTQTSSAQSPPPGFSYVKRDLVRLLGTLAADSRDVQDRVRACGGIPVVMNLCVVDDQNPCTEHAIFALRNLLHENKENQAVVDAIKPVGRWDERHVLQGL</sequence>
<protein>
    <recommendedName>
        <fullName evidence="5">Ataxin-10 homolog</fullName>
    </recommendedName>
    <alternativeName>
        <fullName evidence="6">Copper transport protein 86</fullName>
    </alternativeName>
</protein>